<evidence type="ECO:0000256" key="1">
    <source>
        <dbReference type="SAM" id="MobiDB-lite"/>
    </source>
</evidence>
<proteinExistence type="predicted"/>
<evidence type="ECO:0000313" key="3">
    <source>
        <dbReference type="Proteomes" id="UP001163823"/>
    </source>
</evidence>
<gene>
    <name evidence="2" type="ORF">O6P43_013755</name>
</gene>
<dbReference type="EMBL" id="JARAOO010000006">
    <property type="protein sequence ID" value="KAJ7963863.1"/>
    <property type="molecule type" value="Genomic_DNA"/>
</dbReference>
<reference evidence="2" key="1">
    <citation type="journal article" date="2023" name="Science">
        <title>Elucidation of the pathway for biosynthesis of saponin adjuvants from the soapbark tree.</title>
        <authorList>
            <person name="Reed J."/>
            <person name="Orme A."/>
            <person name="El-Demerdash A."/>
            <person name="Owen C."/>
            <person name="Martin L.B.B."/>
            <person name="Misra R.C."/>
            <person name="Kikuchi S."/>
            <person name="Rejzek M."/>
            <person name="Martin A.C."/>
            <person name="Harkess A."/>
            <person name="Leebens-Mack J."/>
            <person name="Louveau T."/>
            <person name="Stephenson M.J."/>
            <person name="Osbourn A."/>
        </authorList>
    </citation>
    <scope>NUCLEOTIDE SEQUENCE</scope>
    <source>
        <strain evidence="2">S10</strain>
    </source>
</reference>
<sequence>MSLSSGIKARPGSKMVNVNANAIDLRLTALESRMENMDSRIDSSIQELKVDSEAKFQAMMEAMNSRFQEILAALTSLQRPRENHHPPPPDLNQHHHPATPNLIEPPIFSNPLGIHLVPPIMADFPAGPHPLPKPEDRDSGSSTYKRDSLARTKTRAARNHQLEN</sequence>
<protein>
    <submittedName>
        <fullName evidence="2">Uncharacterized protein</fullName>
    </submittedName>
</protein>
<comment type="caution">
    <text evidence="2">The sequence shown here is derived from an EMBL/GenBank/DDBJ whole genome shotgun (WGS) entry which is preliminary data.</text>
</comment>
<dbReference type="AlphaFoldDB" id="A0AAD7LTA0"/>
<feature type="region of interest" description="Disordered" evidence="1">
    <location>
        <begin position="79"/>
        <end position="106"/>
    </location>
</feature>
<accession>A0AAD7LTA0</accession>
<feature type="compositionally biased region" description="Basic and acidic residues" evidence="1">
    <location>
        <begin position="132"/>
        <end position="150"/>
    </location>
</feature>
<keyword evidence="3" id="KW-1185">Reference proteome</keyword>
<dbReference type="Proteomes" id="UP001163823">
    <property type="component" value="Chromosome 6"/>
</dbReference>
<evidence type="ECO:0000313" key="2">
    <source>
        <dbReference type="EMBL" id="KAJ7963863.1"/>
    </source>
</evidence>
<organism evidence="2 3">
    <name type="scientific">Quillaja saponaria</name>
    <name type="common">Soap bark tree</name>
    <dbReference type="NCBI Taxonomy" id="32244"/>
    <lineage>
        <taxon>Eukaryota</taxon>
        <taxon>Viridiplantae</taxon>
        <taxon>Streptophyta</taxon>
        <taxon>Embryophyta</taxon>
        <taxon>Tracheophyta</taxon>
        <taxon>Spermatophyta</taxon>
        <taxon>Magnoliopsida</taxon>
        <taxon>eudicotyledons</taxon>
        <taxon>Gunneridae</taxon>
        <taxon>Pentapetalae</taxon>
        <taxon>rosids</taxon>
        <taxon>fabids</taxon>
        <taxon>Fabales</taxon>
        <taxon>Quillajaceae</taxon>
        <taxon>Quillaja</taxon>
    </lineage>
</organism>
<dbReference type="KEGG" id="qsa:O6P43_013755"/>
<feature type="region of interest" description="Disordered" evidence="1">
    <location>
        <begin position="125"/>
        <end position="164"/>
    </location>
</feature>
<name>A0AAD7LTA0_QUISA</name>